<dbReference type="PANTHER" id="PTHR12035">
    <property type="entry name" value="SIALIC ACID BINDING IMMUNOGLOBULIN-LIKE LECTIN"/>
    <property type="match status" value="1"/>
</dbReference>
<evidence type="ECO:0000256" key="8">
    <source>
        <dbReference type="SAM" id="Phobius"/>
    </source>
</evidence>
<keyword evidence="2 8" id="KW-0812">Transmembrane</keyword>
<dbReference type="PANTHER" id="PTHR12035:SF128">
    <property type="entry name" value="BRANCHED CHAIN KETO ACID DEHYDROGENASE E1 SUBUNIT BETA,-LIKE-RELATED"/>
    <property type="match status" value="1"/>
</dbReference>
<feature type="domain" description="Ig-like" evidence="9">
    <location>
        <begin position="507"/>
        <end position="591"/>
    </location>
</feature>
<evidence type="ECO:0000256" key="6">
    <source>
        <dbReference type="ARBA" id="ARBA00023136"/>
    </source>
</evidence>
<keyword evidence="11" id="KW-1185">Reference proteome</keyword>
<dbReference type="InterPro" id="IPR036179">
    <property type="entry name" value="Ig-like_dom_sf"/>
</dbReference>
<dbReference type="GO" id="GO:0030246">
    <property type="term" value="F:carbohydrate binding"/>
    <property type="evidence" value="ECO:0007669"/>
    <property type="project" value="UniProtKB-KW"/>
</dbReference>
<reference evidence="10 11" key="1">
    <citation type="journal article" date="2018" name="G3 (Bethesda)">
        <title>A High-Quality Reference Genome for the Invasive Mosquitofish Gambusia affinis Using a Chicago Library.</title>
        <authorList>
            <person name="Hoffberg S.L."/>
            <person name="Troendle N.J."/>
            <person name="Glenn T.C."/>
            <person name="Mahmud O."/>
            <person name="Louha S."/>
            <person name="Chalopin D."/>
            <person name="Bennetzen J.L."/>
            <person name="Mauricio R."/>
        </authorList>
    </citation>
    <scope>NUCLEOTIDE SEQUENCE [LARGE SCALE GENOMIC DNA]</scope>
    <source>
        <strain evidence="10">NE01/NJP1002.9</strain>
        <tissue evidence="10">Muscle</tissue>
    </source>
</reference>
<feature type="domain" description="Ig-like" evidence="9">
    <location>
        <begin position="409"/>
        <end position="502"/>
    </location>
</feature>
<comment type="caution">
    <text evidence="10">The sequence shown here is derived from an EMBL/GenBank/DDBJ whole genome shotgun (WGS) entry which is preliminary data.</text>
</comment>
<evidence type="ECO:0000313" key="10">
    <source>
        <dbReference type="EMBL" id="PWA28493.1"/>
    </source>
</evidence>
<dbReference type="Proteomes" id="UP000250572">
    <property type="component" value="Unassembled WGS sequence"/>
</dbReference>
<evidence type="ECO:0000256" key="1">
    <source>
        <dbReference type="ARBA" id="ARBA00004167"/>
    </source>
</evidence>
<evidence type="ECO:0000313" key="11">
    <source>
        <dbReference type="Proteomes" id="UP000250572"/>
    </source>
</evidence>
<keyword evidence="5 8" id="KW-1133">Transmembrane helix</keyword>
<dbReference type="InterPro" id="IPR007110">
    <property type="entry name" value="Ig-like_dom"/>
</dbReference>
<comment type="similarity">
    <text evidence="7">Belongs to the immunoglobulin superfamily. SIGLEC (sialic acid binding Ig-like lectin) family.</text>
</comment>
<evidence type="ECO:0000256" key="7">
    <source>
        <dbReference type="ARBA" id="ARBA00038361"/>
    </source>
</evidence>
<name>A0A315VYR0_GAMAF</name>
<dbReference type="GO" id="GO:0005886">
    <property type="term" value="C:plasma membrane"/>
    <property type="evidence" value="ECO:0007669"/>
    <property type="project" value="TreeGrafter"/>
</dbReference>
<dbReference type="GO" id="GO:0033691">
    <property type="term" value="F:sialic acid binding"/>
    <property type="evidence" value="ECO:0007669"/>
    <property type="project" value="TreeGrafter"/>
</dbReference>
<protein>
    <recommendedName>
        <fullName evidence="9">Ig-like domain-containing protein</fullName>
    </recommendedName>
</protein>
<dbReference type="AlphaFoldDB" id="A0A315VYR0"/>
<evidence type="ECO:0000256" key="4">
    <source>
        <dbReference type="ARBA" id="ARBA00022889"/>
    </source>
</evidence>
<dbReference type="EMBL" id="NHOQ01000831">
    <property type="protein sequence ID" value="PWA28493.1"/>
    <property type="molecule type" value="Genomic_DNA"/>
</dbReference>
<keyword evidence="3" id="KW-0430">Lectin</keyword>
<evidence type="ECO:0000256" key="2">
    <source>
        <dbReference type="ARBA" id="ARBA00022692"/>
    </source>
</evidence>
<keyword evidence="4" id="KW-0130">Cell adhesion</keyword>
<dbReference type="Gene3D" id="2.60.40.10">
    <property type="entry name" value="Immunoglobulins"/>
    <property type="match status" value="2"/>
</dbReference>
<comment type="subcellular location">
    <subcellularLocation>
        <location evidence="1">Membrane</location>
        <topology evidence="1">Single-pass membrane protein</topology>
    </subcellularLocation>
</comment>
<dbReference type="InterPro" id="IPR013783">
    <property type="entry name" value="Ig-like_fold"/>
</dbReference>
<evidence type="ECO:0000256" key="3">
    <source>
        <dbReference type="ARBA" id="ARBA00022734"/>
    </source>
</evidence>
<dbReference type="SMART" id="SM00409">
    <property type="entry name" value="IG"/>
    <property type="match status" value="2"/>
</dbReference>
<dbReference type="GO" id="GO:0007155">
    <property type="term" value="P:cell adhesion"/>
    <property type="evidence" value="ECO:0007669"/>
    <property type="project" value="UniProtKB-KW"/>
</dbReference>
<dbReference type="InterPro" id="IPR003599">
    <property type="entry name" value="Ig_sub"/>
</dbReference>
<sequence>MLMVVSYIAATTVQEQSDKNEAAMRQKPPGPLDLSLPCPRTQGLRQTARILACPACSPIGISRTNFFLRIKPQHCVSAGAELAQQQQVRSGGSPDFRPRALASCYLIIERVMTAFKHKNRCPVCHHKSWRLRTHLYEVHGVRNAQERRILLAYARRRVSVRGMRCPVSGCSYDGSWVVHHLQEAHRDLGSRDKERLIALPLGGVQDAPNSCKAKPKQDYAVTLPGIVLPVSHRIGNPNPLPYGPYLLFPYLKLTTSNFPQLTRVRVNRQINTSKMTSLHFVIFCVFFGPSGCQINCIPEAVDETKFTVNVTEHIRVESIDCVVIPHRVTFPRGRVAARYQKMLFQGDPSNVVDKKVVYDTDSNKEDSFSIKNLPCGEYDYGFKLEWGCNQTYTFPERVHVSVLPLATKPTVLVPLLTEEERSELICGVAKPCSQRLRVCWKWTKADGQSAVLSDYRYGILDQWFFGYKDTLRINPTAHHHNTNITCVAEYDNDLTETTVTLNVKFKPKITNDSQCLVKGELLVCMCVSWGNPLPPISWPLENLTTFSVTSLRIAQTVRSTFTMPASEYHSATVKCTSSNERGLAETSIIIRSAEPNSRSKGIDSALPWIAGLCFSLNLVFITALIVHICQRRNNKQKEQSKEIDTYMSLKKGGVEEEYSVISAKPKPKPSDLISLSVPHFYQDRKMTLTFFVISWILLRSTSCQSQCTPETVVDSDFYINVTEHVTAPSTDCIQIPHEVTFKRDKVTVPYKKMLFKGDPSNVVDTKVVNDVNHDTKDTFSITALPPGEYKYGVKLEWGCNQTYVFPKRIHVSALTTKPTVLDSLMVEGHRTRLICLAPRPCTGQVFFFWNWTNADGESRMMDNDLNDYHYMRPPVRFGSRYRDRYRGENYLRFYPTAEHHDTNITCVATYDHNVAETTVTLTVKFSPRILNSSHCTVKGELLFCVCISWGNPLPPIFWPSETLTDYSVTSFSNAQRVSSTLTMPAAKYHNATVKCTSRNELGQAESAILIQNSPEHNRGNWFHSALPWLTGVCFALNLVFVAVFICVYLRSRKQQKESREEAETYATLRKADMDEAYSTIYPQNR</sequence>
<dbReference type="PROSITE" id="PS50835">
    <property type="entry name" value="IG_LIKE"/>
    <property type="match status" value="3"/>
</dbReference>
<dbReference type="InterPro" id="IPR051036">
    <property type="entry name" value="SIGLEC"/>
</dbReference>
<keyword evidence="6 8" id="KW-0472">Membrane</keyword>
<evidence type="ECO:0000256" key="5">
    <source>
        <dbReference type="ARBA" id="ARBA00022989"/>
    </source>
</evidence>
<accession>A0A315VYR0</accession>
<gene>
    <name evidence="10" type="ORF">CCH79_00016336</name>
</gene>
<organism evidence="10 11">
    <name type="scientific">Gambusia affinis</name>
    <name type="common">Western mosquitofish</name>
    <name type="synonym">Heterandria affinis</name>
    <dbReference type="NCBI Taxonomy" id="33528"/>
    <lineage>
        <taxon>Eukaryota</taxon>
        <taxon>Metazoa</taxon>
        <taxon>Chordata</taxon>
        <taxon>Craniata</taxon>
        <taxon>Vertebrata</taxon>
        <taxon>Euteleostomi</taxon>
        <taxon>Actinopterygii</taxon>
        <taxon>Neopterygii</taxon>
        <taxon>Teleostei</taxon>
        <taxon>Neoteleostei</taxon>
        <taxon>Acanthomorphata</taxon>
        <taxon>Ovalentaria</taxon>
        <taxon>Atherinomorphae</taxon>
        <taxon>Cyprinodontiformes</taxon>
        <taxon>Poeciliidae</taxon>
        <taxon>Poeciliinae</taxon>
        <taxon>Gambusia</taxon>
    </lineage>
</organism>
<feature type="domain" description="Ig-like" evidence="9">
    <location>
        <begin position="818"/>
        <end position="922"/>
    </location>
</feature>
<proteinExistence type="inferred from homology"/>
<feature type="transmembrane region" description="Helical" evidence="8">
    <location>
        <begin position="1025"/>
        <end position="1049"/>
    </location>
</feature>
<dbReference type="SUPFAM" id="SSF48726">
    <property type="entry name" value="Immunoglobulin"/>
    <property type="match status" value="3"/>
</dbReference>
<evidence type="ECO:0000259" key="9">
    <source>
        <dbReference type="PROSITE" id="PS50835"/>
    </source>
</evidence>